<keyword evidence="3" id="KW-1185">Reference proteome</keyword>
<sequence>MNIASDINKLIIEKVASLERPDLFREPLVGFSSAKDKRYGELKEIIGDWHLNPDELLEDAKTVISYFVPFTKEVVEEPKKVVGGSSLWGEAYAIINSYFDEINSLIIEYLNNLGYSATSIQATHTYDPKDMQSMWSHRSAAVIAGMGKFGANRMVITEKGSAGRFCSVLTSAIIYKEMKPVEDRCLYSKNGSCGLCFKICPVHALEPNSFNKFACQYVCNTNQKQDKFGADTCGKCISVCPLAYIK</sequence>
<dbReference type="InterPro" id="IPR017896">
    <property type="entry name" value="4Fe4S_Fe-S-bd"/>
</dbReference>
<name>A0A1M4PKN8_9FIRM</name>
<dbReference type="PROSITE" id="PS51379">
    <property type="entry name" value="4FE4S_FER_2"/>
    <property type="match status" value="1"/>
</dbReference>
<evidence type="ECO:0000259" key="1">
    <source>
        <dbReference type="PROSITE" id="PS51379"/>
    </source>
</evidence>
<feature type="domain" description="4Fe-4S ferredoxin-type" evidence="1">
    <location>
        <begin position="176"/>
        <end position="210"/>
    </location>
</feature>
<dbReference type="EMBL" id="LT669839">
    <property type="protein sequence ID" value="SHD75989.1"/>
    <property type="molecule type" value="Genomic_DNA"/>
</dbReference>
<gene>
    <name evidence="2" type="ORF">CUESP1_0605</name>
</gene>
<reference evidence="2 3" key="1">
    <citation type="submission" date="2016-11" db="EMBL/GenBank/DDBJ databases">
        <authorList>
            <person name="Manzoor S."/>
        </authorList>
    </citation>
    <scope>NUCLEOTIDE SEQUENCE [LARGE SCALE GENOMIC DNA]</scope>
    <source>
        <strain evidence="2">Clostridium ultunense strain Esp</strain>
    </source>
</reference>
<dbReference type="PANTHER" id="PTHR42827:SF1">
    <property type="entry name" value="IRON-SULFUR CLUSTER-BINDING PROTEIN"/>
    <property type="match status" value="1"/>
</dbReference>
<proteinExistence type="predicted"/>
<evidence type="ECO:0000313" key="3">
    <source>
        <dbReference type="Proteomes" id="UP000245423"/>
    </source>
</evidence>
<dbReference type="SUPFAM" id="SSF46548">
    <property type="entry name" value="alpha-helical ferredoxin"/>
    <property type="match status" value="1"/>
</dbReference>
<protein>
    <recommendedName>
        <fullName evidence="1">4Fe-4S ferredoxin-type domain-containing protein</fullName>
    </recommendedName>
</protein>
<dbReference type="RefSeq" id="WP_157752610.1">
    <property type="nucleotide sequence ID" value="NZ_LT669839.1"/>
</dbReference>
<dbReference type="Proteomes" id="UP000245423">
    <property type="component" value="Chromosome 1"/>
</dbReference>
<dbReference type="AlphaFoldDB" id="A0A1M4PKN8"/>
<dbReference type="PANTHER" id="PTHR42827">
    <property type="entry name" value="IRON-SULFUR CLUSTER-BINDING PROTEIN-RELATED"/>
    <property type="match status" value="1"/>
</dbReference>
<organism evidence="2 3">
    <name type="scientific">[Clostridium] ultunense Esp</name>
    <dbReference type="NCBI Taxonomy" id="1288971"/>
    <lineage>
        <taxon>Bacteria</taxon>
        <taxon>Bacillati</taxon>
        <taxon>Bacillota</taxon>
        <taxon>Tissierellia</taxon>
        <taxon>Tissierellales</taxon>
        <taxon>Tepidimicrobiaceae</taxon>
        <taxon>Schnuerera</taxon>
    </lineage>
</organism>
<accession>A0A1M4PKN8</accession>
<dbReference type="OrthoDB" id="9784571at2"/>
<evidence type="ECO:0000313" key="2">
    <source>
        <dbReference type="EMBL" id="SHD75989.1"/>
    </source>
</evidence>